<keyword evidence="1" id="KW-0812">Transmembrane</keyword>
<organism evidence="2 3">
    <name type="scientific">Paenibacillus rhizoplanae</name>
    <dbReference type="NCBI Taxonomy" id="1917181"/>
    <lineage>
        <taxon>Bacteria</taxon>
        <taxon>Bacillati</taxon>
        <taxon>Bacillota</taxon>
        <taxon>Bacilli</taxon>
        <taxon>Bacillales</taxon>
        <taxon>Paenibacillaceae</taxon>
        <taxon>Paenibacillus</taxon>
    </lineage>
</organism>
<sequence length="209" mass="23323">MSKIHTIRTLYLYIFCGSALLSAGLLLLMRGIFTMLYSWYTPESAALFVRFMHWIINHIGARPAAVMMFTVVCAGLFLLRSQKAANDTTALLRAAEQLAVHGSCELMDLEVQSGGEFRRLAASLRRIHQVGLRPAAAPAPQIQMQEPDAQEFIALILRTRALIRTLEQTVAESEEEANIIPGAVLQHLVMAKHEALGLEKLLENWTRQV</sequence>
<evidence type="ECO:0000313" key="2">
    <source>
        <dbReference type="EMBL" id="MFD2411690.1"/>
    </source>
</evidence>
<dbReference type="Proteomes" id="UP001597448">
    <property type="component" value="Unassembled WGS sequence"/>
</dbReference>
<evidence type="ECO:0000256" key="1">
    <source>
        <dbReference type="SAM" id="Phobius"/>
    </source>
</evidence>
<comment type="caution">
    <text evidence="2">The sequence shown here is derived from an EMBL/GenBank/DDBJ whole genome shotgun (WGS) entry which is preliminary data.</text>
</comment>
<protein>
    <submittedName>
        <fullName evidence="2">Uncharacterized protein</fullName>
    </submittedName>
</protein>
<keyword evidence="1" id="KW-0472">Membrane</keyword>
<gene>
    <name evidence="2" type="ORF">ACFSX3_17510</name>
</gene>
<accession>A0ABW5F9R7</accession>
<dbReference type="RefSeq" id="WP_209988569.1">
    <property type="nucleotide sequence ID" value="NZ_JBHUKY010000031.1"/>
</dbReference>
<dbReference type="EMBL" id="JBHUKY010000031">
    <property type="protein sequence ID" value="MFD2411690.1"/>
    <property type="molecule type" value="Genomic_DNA"/>
</dbReference>
<proteinExistence type="predicted"/>
<keyword evidence="1" id="KW-1133">Transmembrane helix</keyword>
<reference evidence="3" key="1">
    <citation type="journal article" date="2019" name="Int. J. Syst. Evol. Microbiol.">
        <title>The Global Catalogue of Microorganisms (GCM) 10K type strain sequencing project: providing services to taxonomists for standard genome sequencing and annotation.</title>
        <authorList>
            <consortium name="The Broad Institute Genomics Platform"/>
            <consortium name="The Broad Institute Genome Sequencing Center for Infectious Disease"/>
            <person name="Wu L."/>
            <person name="Ma J."/>
        </authorList>
    </citation>
    <scope>NUCLEOTIDE SEQUENCE [LARGE SCALE GENOMIC DNA]</scope>
    <source>
        <strain evidence="3">CCM 8725</strain>
    </source>
</reference>
<keyword evidence="3" id="KW-1185">Reference proteome</keyword>
<feature type="transmembrane region" description="Helical" evidence="1">
    <location>
        <begin position="12"/>
        <end position="39"/>
    </location>
</feature>
<evidence type="ECO:0000313" key="3">
    <source>
        <dbReference type="Proteomes" id="UP001597448"/>
    </source>
</evidence>
<name>A0ABW5F9R7_9BACL</name>
<feature type="transmembrane region" description="Helical" evidence="1">
    <location>
        <begin position="59"/>
        <end position="79"/>
    </location>
</feature>